<sequence>MRDWKRDKQIEVRGWKWEIFDFKIIKRHSEESSESEDDEESGAILIPMGSLPCRQAGFAKPQDDITIERR</sequence>
<proteinExistence type="predicted"/>
<name>A0A1F5ZJR4_9BACT</name>
<dbReference type="EMBL" id="MFJL01000042">
    <property type="protein sequence ID" value="OGG12720.1"/>
    <property type="molecule type" value="Genomic_DNA"/>
</dbReference>
<evidence type="ECO:0000313" key="2">
    <source>
        <dbReference type="Proteomes" id="UP000176923"/>
    </source>
</evidence>
<dbReference type="STRING" id="1798382.A3D77_03900"/>
<organism evidence="1 2">
    <name type="scientific">Candidatus Gottesmanbacteria bacterium RIFCSPHIGHO2_02_FULL_39_11</name>
    <dbReference type="NCBI Taxonomy" id="1798382"/>
    <lineage>
        <taxon>Bacteria</taxon>
        <taxon>Candidatus Gottesmaniibacteriota</taxon>
    </lineage>
</organism>
<comment type="caution">
    <text evidence="1">The sequence shown here is derived from an EMBL/GenBank/DDBJ whole genome shotgun (WGS) entry which is preliminary data.</text>
</comment>
<dbReference type="AlphaFoldDB" id="A0A1F5ZJR4"/>
<accession>A0A1F5ZJR4</accession>
<gene>
    <name evidence="1" type="ORF">A3D77_03900</name>
</gene>
<protein>
    <submittedName>
        <fullName evidence="1">Uncharacterized protein</fullName>
    </submittedName>
</protein>
<dbReference type="Proteomes" id="UP000176923">
    <property type="component" value="Unassembled WGS sequence"/>
</dbReference>
<reference evidence="1 2" key="1">
    <citation type="journal article" date="2016" name="Nat. Commun.">
        <title>Thousands of microbial genomes shed light on interconnected biogeochemical processes in an aquifer system.</title>
        <authorList>
            <person name="Anantharaman K."/>
            <person name="Brown C.T."/>
            <person name="Hug L.A."/>
            <person name="Sharon I."/>
            <person name="Castelle C.J."/>
            <person name="Probst A.J."/>
            <person name="Thomas B.C."/>
            <person name="Singh A."/>
            <person name="Wilkins M.J."/>
            <person name="Karaoz U."/>
            <person name="Brodie E.L."/>
            <person name="Williams K.H."/>
            <person name="Hubbard S.S."/>
            <person name="Banfield J.F."/>
        </authorList>
    </citation>
    <scope>NUCLEOTIDE SEQUENCE [LARGE SCALE GENOMIC DNA]</scope>
</reference>
<evidence type="ECO:0000313" key="1">
    <source>
        <dbReference type="EMBL" id="OGG12720.1"/>
    </source>
</evidence>